<evidence type="ECO:0000313" key="2">
    <source>
        <dbReference type="EMBL" id="CAE8585166.1"/>
    </source>
</evidence>
<dbReference type="Proteomes" id="UP000654075">
    <property type="component" value="Unassembled WGS sequence"/>
</dbReference>
<feature type="transmembrane region" description="Helical" evidence="1">
    <location>
        <begin position="72"/>
        <end position="103"/>
    </location>
</feature>
<proteinExistence type="predicted"/>
<dbReference type="AlphaFoldDB" id="A0A813DB93"/>
<keyword evidence="1" id="KW-1133">Transmembrane helix</keyword>
<keyword evidence="3" id="KW-1185">Reference proteome</keyword>
<dbReference type="EMBL" id="CAJNNV010001490">
    <property type="protein sequence ID" value="CAE8585166.1"/>
    <property type="molecule type" value="Genomic_DNA"/>
</dbReference>
<accession>A0A813DB93</accession>
<keyword evidence="1" id="KW-0472">Membrane</keyword>
<evidence type="ECO:0000256" key="1">
    <source>
        <dbReference type="SAM" id="Phobius"/>
    </source>
</evidence>
<keyword evidence="1" id="KW-0812">Transmembrane</keyword>
<evidence type="ECO:0000313" key="3">
    <source>
        <dbReference type="Proteomes" id="UP000654075"/>
    </source>
</evidence>
<name>A0A813DB93_POLGL</name>
<protein>
    <submittedName>
        <fullName evidence="2">Uncharacterized protein</fullName>
    </submittedName>
</protein>
<gene>
    <name evidence="2" type="ORF">PGLA1383_LOCUS4081</name>
</gene>
<sequence>MYSNPSAEFYPRFQYALHTCVLQQCLIQASVEGMSIMHFSVSLIREAQCFQQFICSLCISATTASGQALSSVWWWCCVCLWVGVLLVLFVGCLFCVSVFCVGLV</sequence>
<comment type="caution">
    <text evidence="2">The sequence shown here is derived from an EMBL/GenBank/DDBJ whole genome shotgun (WGS) entry which is preliminary data.</text>
</comment>
<organism evidence="2 3">
    <name type="scientific">Polarella glacialis</name>
    <name type="common">Dinoflagellate</name>
    <dbReference type="NCBI Taxonomy" id="89957"/>
    <lineage>
        <taxon>Eukaryota</taxon>
        <taxon>Sar</taxon>
        <taxon>Alveolata</taxon>
        <taxon>Dinophyceae</taxon>
        <taxon>Suessiales</taxon>
        <taxon>Suessiaceae</taxon>
        <taxon>Polarella</taxon>
    </lineage>
</organism>
<reference evidence="2" key="1">
    <citation type="submission" date="2021-02" db="EMBL/GenBank/DDBJ databases">
        <authorList>
            <person name="Dougan E. K."/>
            <person name="Rhodes N."/>
            <person name="Thang M."/>
            <person name="Chan C."/>
        </authorList>
    </citation>
    <scope>NUCLEOTIDE SEQUENCE</scope>
</reference>